<dbReference type="AlphaFoldDB" id="A0A8X6NNM0"/>
<accession>A0A8X6NNM0</accession>
<comment type="caution">
    <text evidence="1">The sequence shown here is derived from an EMBL/GenBank/DDBJ whole genome shotgun (WGS) entry which is preliminary data.</text>
</comment>
<sequence length="84" mass="9477">MSIKSLDSKQGFQLMSEIYDIHLALRDCTTKLRASLVFRITRVIPNVRRHQQCQGRIIIDVSFCGGTGEQIFPSGIVIIWSSVP</sequence>
<name>A0A8X6NNM0_NEPPI</name>
<reference evidence="1" key="1">
    <citation type="submission" date="2020-08" db="EMBL/GenBank/DDBJ databases">
        <title>Multicomponent nature underlies the extraordinary mechanical properties of spider dragline silk.</title>
        <authorList>
            <person name="Kono N."/>
            <person name="Nakamura H."/>
            <person name="Mori M."/>
            <person name="Yoshida Y."/>
            <person name="Ohtoshi R."/>
            <person name="Malay A.D."/>
            <person name="Moran D.A.P."/>
            <person name="Tomita M."/>
            <person name="Numata K."/>
            <person name="Arakawa K."/>
        </authorList>
    </citation>
    <scope>NUCLEOTIDE SEQUENCE</scope>
</reference>
<dbReference type="Proteomes" id="UP000887013">
    <property type="component" value="Unassembled WGS sequence"/>
</dbReference>
<dbReference type="EMBL" id="BMAW01106700">
    <property type="protein sequence ID" value="GFT25699.1"/>
    <property type="molecule type" value="Genomic_DNA"/>
</dbReference>
<gene>
    <name evidence="1" type="ORF">NPIL_24891</name>
</gene>
<evidence type="ECO:0000313" key="1">
    <source>
        <dbReference type="EMBL" id="GFT25699.1"/>
    </source>
</evidence>
<proteinExistence type="predicted"/>
<keyword evidence="2" id="KW-1185">Reference proteome</keyword>
<organism evidence="1 2">
    <name type="scientific">Nephila pilipes</name>
    <name type="common">Giant wood spider</name>
    <name type="synonym">Nephila maculata</name>
    <dbReference type="NCBI Taxonomy" id="299642"/>
    <lineage>
        <taxon>Eukaryota</taxon>
        <taxon>Metazoa</taxon>
        <taxon>Ecdysozoa</taxon>
        <taxon>Arthropoda</taxon>
        <taxon>Chelicerata</taxon>
        <taxon>Arachnida</taxon>
        <taxon>Araneae</taxon>
        <taxon>Araneomorphae</taxon>
        <taxon>Entelegynae</taxon>
        <taxon>Araneoidea</taxon>
        <taxon>Nephilidae</taxon>
        <taxon>Nephila</taxon>
    </lineage>
</organism>
<protein>
    <submittedName>
        <fullName evidence="1">Uncharacterized protein</fullName>
    </submittedName>
</protein>
<evidence type="ECO:0000313" key="2">
    <source>
        <dbReference type="Proteomes" id="UP000887013"/>
    </source>
</evidence>